<comment type="similarity">
    <text evidence="1">Belongs to the HIBADH-related family.</text>
</comment>
<evidence type="ECO:0000259" key="6">
    <source>
        <dbReference type="Pfam" id="PF14833"/>
    </source>
</evidence>
<keyword evidence="9" id="KW-1185">Reference proteome</keyword>
<dbReference type="AlphaFoldDB" id="A0A023X3J0"/>
<accession>A0A023X3J0</accession>
<dbReference type="InterPro" id="IPR029154">
    <property type="entry name" value="HIBADH-like_NADP-bd"/>
</dbReference>
<dbReference type="eggNOG" id="COG2084">
    <property type="taxonomic scope" value="Bacteria"/>
</dbReference>
<dbReference type="SUPFAM" id="SSF48179">
    <property type="entry name" value="6-phosphogluconate dehydrogenase C-terminal domain-like"/>
    <property type="match status" value="1"/>
</dbReference>
<dbReference type="GO" id="GO:0050661">
    <property type="term" value="F:NADP binding"/>
    <property type="evidence" value="ECO:0007669"/>
    <property type="project" value="InterPro"/>
</dbReference>
<dbReference type="EMBL" id="JAWXXX010000001">
    <property type="protein sequence ID" value="MDX5894328.1"/>
    <property type="molecule type" value="Genomic_DNA"/>
</dbReference>
<organism evidence="7 9">
    <name type="scientific">Rubrobacter radiotolerans</name>
    <name type="common">Arthrobacter radiotolerans</name>
    <dbReference type="NCBI Taxonomy" id="42256"/>
    <lineage>
        <taxon>Bacteria</taxon>
        <taxon>Bacillati</taxon>
        <taxon>Actinomycetota</taxon>
        <taxon>Rubrobacteria</taxon>
        <taxon>Rubrobacterales</taxon>
        <taxon>Rubrobacteraceae</taxon>
        <taxon>Rubrobacter</taxon>
    </lineage>
</organism>
<dbReference type="InterPro" id="IPR015815">
    <property type="entry name" value="HIBADH-related"/>
</dbReference>
<dbReference type="RefSeq" id="WP_038681892.1">
    <property type="nucleotide sequence ID" value="NZ_CP007514.1"/>
</dbReference>
<gene>
    <name evidence="7" type="ORF">RradSPS_1640</name>
    <name evidence="8" type="ORF">SIL72_09855</name>
</gene>
<dbReference type="PANTHER" id="PTHR43060:SF15">
    <property type="entry name" value="3-HYDROXYISOBUTYRATE DEHYDROGENASE-LIKE 1, MITOCHONDRIAL-RELATED"/>
    <property type="match status" value="1"/>
</dbReference>
<keyword evidence="3" id="KW-0520">NAD</keyword>
<evidence type="ECO:0000256" key="1">
    <source>
        <dbReference type="ARBA" id="ARBA00009080"/>
    </source>
</evidence>
<dbReference type="GO" id="GO:0016491">
    <property type="term" value="F:oxidoreductase activity"/>
    <property type="evidence" value="ECO:0007669"/>
    <property type="project" value="UniProtKB-KW"/>
</dbReference>
<evidence type="ECO:0000313" key="8">
    <source>
        <dbReference type="EMBL" id="MDX5894328.1"/>
    </source>
</evidence>
<reference evidence="8" key="2">
    <citation type="submission" date="2023-11" db="EMBL/GenBank/DDBJ databases">
        <title>MicrobeMod: A computational toolkit for identifying prokaryotic methylation and restriction-modification with nanopore sequencing.</title>
        <authorList>
            <person name="Crits-Christoph A."/>
            <person name="Kang S.C."/>
            <person name="Lee H."/>
            <person name="Ostrov N."/>
        </authorList>
    </citation>
    <scope>NUCLEOTIDE SEQUENCE</scope>
    <source>
        <strain evidence="8">ATCC 51242</strain>
    </source>
</reference>
<dbReference type="HOGENOM" id="CLU_035117_1_0_11"/>
<keyword evidence="2 8" id="KW-0560">Oxidoreductase</keyword>
<sequence length="303" mass="30915">MTSAAAATHKSTDRPQVGFIGLGLMGYPMAKNLARAGYRLAVSNRSSQKAERLASETGAAAGTPEEVAKNSDVVFTMLPGPSEVEAVVRRALIPAARPGTTLVDMSTSSPPLARKLARLGSERGLGVLDAPVSGGDVGAIEGTLSIMVGGEAEDFERAKPLFDVLGKTVTHVGPAGAGQVVKAANQVVVALTIEAVSEALVLASRGGVAPEVVLDVLGGGLAANKVMEVKREKLLTGDFVAGGKVASQHKDLGIALQTARSLGVAMPATALVEKLYGSLMSHGLGDLDHSALLKVLEDLSPGR</sequence>
<name>A0A023X3J0_RUBRA</name>
<dbReference type="InterPro" id="IPR006115">
    <property type="entry name" value="6PGDH_NADP-bd"/>
</dbReference>
<dbReference type="Gene3D" id="3.40.50.720">
    <property type="entry name" value="NAD(P)-binding Rossmann-like Domain"/>
    <property type="match status" value="1"/>
</dbReference>
<dbReference type="PATRIC" id="fig|42256.3.peg.1660"/>
<dbReference type="SUPFAM" id="SSF51735">
    <property type="entry name" value="NAD(P)-binding Rossmann-fold domains"/>
    <property type="match status" value="1"/>
</dbReference>
<feature type="active site" evidence="4">
    <location>
        <position position="182"/>
    </location>
</feature>
<evidence type="ECO:0000256" key="4">
    <source>
        <dbReference type="PIRSR" id="PIRSR000103-1"/>
    </source>
</evidence>
<dbReference type="PIRSF" id="PIRSF000103">
    <property type="entry name" value="HIBADH"/>
    <property type="match status" value="1"/>
</dbReference>
<dbReference type="InterPro" id="IPR013328">
    <property type="entry name" value="6PGD_dom2"/>
</dbReference>
<dbReference type="GO" id="GO:0016054">
    <property type="term" value="P:organic acid catabolic process"/>
    <property type="evidence" value="ECO:0007669"/>
    <property type="project" value="UniProtKB-ARBA"/>
</dbReference>
<protein>
    <submittedName>
        <fullName evidence="7">3-hydroxyisobutyrate dehydrogenase and related beta-hydroxyacid dehydrogenase</fullName>
    </submittedName>
    <submittedName>
        <fullName evidence="8">NAD(P)-dependent oxidoreductase</fullName>
        <ecNumber evidence="8">1.1.-.-</ecNumber>
    </submittedName>
</protein>
<dbReference type="EMBL" id="CP007514">
    <property type="protein sequence ID" value="AHY46923.1"/>
    <property type="molecule type" value="Genomic_DNA"/>
</dbReference>
<dbReference type="Proteomes" id="UP000025229">
    <property type="component" value="Chromosome"/>
</dbReference>
<dbReference type="PROSITE" id="PS00895">
    <property type="entry name" value="3_HYDROXYISOBUT_DH"/>
    <property type="match status" value="1"/>
</dbReference>
<proteinExistence type="inferred from homology"/>
<dbReference type="KEGG" id="rrd:RradSPS_1640"/>
<evidence type="ECO:0000256" key="2">
    <source>
        <dbReference type="ARBA" id="ARBA00023002"/>
    </source>
</evidence>
<evidence type="ECO:0000313" key="9">
    <source>
        <dbReference type="Proteomes" id="UP000025229"/>
    </source>
</evidence>
<feature type="domain" description="6-phosphogluconate dehydrogenase NADP-binding" evidence="5">
    <location>
        <begin position="16"/>
        <end position="173"/>
    </location>
</feature>
<dbReference type="EC" id="1.1.-.-" evidence="8"/>
<reference evidence="7 9" key="1">
    <citation type="submission" date="2014-03" db="EMBL/GenBank/DDBJ databases">
        <title>Complete genome sequence of the Radio-Resistant Rubrobacter radiotolerans RSPS-4.</title>
        <authorList>
            <person name="Egas C.C."/>
            <person name="Barroso C.C."/>
            <person name="Froufe H.J.C."/>
            <person name="Pacheco J.J."/>
            <person name="Albuquerque L.L."/>
            <person name="da Costa M.M.S."/>
        </authorList>
    </citation>
    <scope>NUCLEOTIDE SEQUENCE [LARGE SCALE GENOMIC DNA]</scope>
    <source>
        <strain evidence="7 9">RSPS-4</strain>
    </source>
</reference>
<evidence type="ECO:0000256" key="3">
    <source>
        <dbReference type="ARBA" id="ARBA00023027"/>
    </source>
</evidence>
<dbReference type="Pfam" id="PF14833">
    <property type="entry name" value="NAD_binding_11"/>
    <property type="match status" value="1"/>
</dbReference>
<feature type="domain" description="3-hydroxyisobutyrate dehydrogenase-like NAD-binding" evidence="6">
    <location>
        <begin position="176"/>
        <end position="296"/>
    </location>
</feature>
<evidence type="ECO:0000313" key="7">
    <source>
        <dbReference type="EMBL" id="AHY46923.1"/>
    </source>
</evidence>
<dbReference type="Pfam" id="PF03446">
    <property type="entry name" value="NAD_binding_2"/>
    <property type="match status" value="1"/>
</dbReference>
<dbReference type="PANTHER" id="PTHR43060">
    <property type="entry name" value="3-HYDROXYISOBUTYRATE DEHYDROGENASE-LIKE 1, MITOCHONDRIAL-RELATED"/>
    <property type="match status" value="1"/>
</dbReference>
<dbReference type="InterPro" id="IPR002204">
    <property type="entry name" value="3-OH-isobutyrate_DH-rel_CS"/>
</dbReference>
<dbReference type="InterPro" id="IPR036291">
    <property type="entry name" value="NAD(P)-bd_dom_sf"/>
</dbReference>
<evidence type="ECO:0000259" key="5">
    <source>
        <dbReference type="Pfam" id="PF03446"/>
    </source>
</evidence>
<dbReference type="Proteomes" id="UP001281130">
    <property type="component" value="Unassembled WGS sequence"/>
</dbReference>
<dbReference type="InterPro" id="IPR008927">
    <property type="entry name" value="6-PGluconate_DH-like_C_sf"/>
</dbReference>
<dbReference type="STRING" id="42256.RradSPS_1640"/>
<dbReference type="Gene3D" id="1.10.1040.10">
    <property type="entry name" value="N-(1-d-carboxylethyl)-l-norvaline Dehydrogenase, domain 2"/>
    <property type="match status" value="1"/>
</dbReference>
<dbReference type="GO" id="GO:0051287">
    <property type="term" value="F:NAD binding"/>
    <property type="evidence" value="ECO:0007669"/>
    <property type="project" value="InterPro"/>
</dbReference>